<dbReference type="PROSITE" id="PS50109">
    <property type="entry name" value="HIS_KIN"/>
    <property type="match status" value="1"/>
</dbReference>
<evidence type="ECO:0000256" key="13">
    <source>
        <dbReference type="ARBA" id="ARBA00023136"/>
    </source>
</evidence>
<dbReference type="SMART" id="SM00304">
    <property type="entry name" value="HAMP"/>
    <property type="match status" value="1"/>
</dbReference>
<keyword evidence="10" id="KW-0067">ATP-binding</keyword>
<accession>A0A6C0P5W8</accession>
<dbReference type="PANTHER" id="PTHR34220">
    <property type="entry name" value="SENSOR HISTIDINE KINASE YPDA"/>
    <property type="match status" value="1"/>
</dbReference>
<dbReference type="InterPro" id="IPR003660">
    <property type="entry name" value="HAMP_dom"/>
</dbReference>
<dbReference type="Pfam" id="PF06580">
    <property type="entry name" value="His_kinase"/>
    <property type="match status" value="1"/>
</dbReference>
<dbReference type="EMBL" id="CP048286">
    <property type="protein sequence ID" value="QHW33103.1"/>
    <property type="molecule type" value="Genomic_DNA"/>
</dbReference>
<keyword evidence="11 14" id="KW-1133">Transmembrane helix</keyword>
<evidence type="ECO:0000259" key="16">
    <source>
        <dbReference type="PROSITE" id="PS50885"/>
    </source>
</evidence>
<dbReference type="SUPFAM" id="SSF55874">
    <property type="entry name" value="ATPase domain of HSP90 chaperone/DNA topoisomerase II/histidine kinase"/>
    <property type="match status" value="1"/>
</dbReference>
<dbReference type="GO" id="GO:0005524">
    <property type="term" value="F:ATP binding"/>
    <property type="evidence" value="ECO:0007669"/>
    <property type="project" value="UniProtKB-KW"/>
</dbReference>
<dbReference type="GO" id="GO:0000155">
    <property type="term" value="F:phosphorelay sensor kinase activity"/>
    <property type="evidence" value="ECO:0007669"/>
    <property type="project" value="InterPro"/>
</dbReference>
<keyword evidence="8" id="KW-0547">Nucleotide-binding</keyword>
<evidence type="ECO:0000256" key="9">
    <source>
        <dbReference type="ARBA" id="ARBA00022777"/>
    </source>
</evidence>
<evidence type="ECO:0000256" key="6">
    <source>
        <dbReference type="ARBA" id="ARBA00022679"/>
    </source>
</evidence>
<evidence type="ECO:0000256" key="14">
    <source>
        <dbReference type="SAM" id="Phobius"/>
    </source>
</evidence>
<dbReference type="InterPro" id="IPR036890">
    <property type="entry name" value="HATPase_C_sf"/>
</dbReference>
<evidence type="ECO:0000256" key="11">
    <source>
        <dbReference type="ARBA" id="ARBA00022989"/>
    </source>
</evidence>
<dbReference type="SMART" id="SM00387">
    <property type="entry name" value="HATPase_c"/>
    <property type="match status" value="1"/>
</dbReference>
<feature type="domain" description="HAMP" evidence="16">
    <location>
        <begin position="348"/>
        <end position="400"/>
    </location>
</feature>
<dbReference type="Gene3D" id="3.30.565.10">
    <property type="entry name" value="Histidine kinase-like ATPase, C-terminal domain"/>
    <property type="match status" value="1"/>
</dbReference>
<dbReference type="AlphaFoldDB" id="A0A6C0P5W8"/>
<feature type="domain" description="Histidine kinase" evidence="15">
    <location>
        <begin position="383"/>
        <end position="635"/>
    </location>
</feature>
<evidence type="ECO:0000256" key="2">
    <source>
        <dbReference type="ARBA" id="ARBA00004651"/>
    </source>
</evidence>
<dbReference type="CDD" id="cd06225">
    <property type="entry name" value="HAMP"/>
    <property type="match status" value="1"/>
</dbReference>
<dbReference type="Proteomes" id="UP000479114">
    <property type="component" value="Chromosome"/>
</dbReference>
<dbReference type="RefSeq" id="WP_162643076.1">
    <property type="nucleotide sequence ID" value="NZ_CP048286.1"/>
</dbReference>
<evidence type="ECO:0000256" key="1">
    <source>
        <dbReference type="ARBA" id="ARBA00000085"/>
    </source>
</evidence>
<keyword evidence="6" id="KW-0808">Transferase</keyword>
<keyword evidence="13 14" id="KW-0472">Membrane</keyword>
<evidence type="ECO:0000259" key="15">
    <source>
        <dbReference type="PROSITE" id="PS50109"/>
    </source>
</evidence>
<dbReference type="Pfam" id="PF00672">
    <property type="entry name" value="HAMP"/>
    <property type="match status" value="1"/>
</dbReference>
<evidence type="ECO:0000256" key="4">
    <source>
        <dbReference type="ARBA" id="ARBA00022475"/>
    </source>
</evidence>
<feature type="transmembrane region" description="Helical" evidence="14">
    <location>
        <begin position="25"/>
        <end position="45"/>
    </location>
</feature>
<evidence type="ECO:0000313" key="17">
    <source>
        <dbReference type="EMBL" id="QHW33103.1"/>
    </source>
</evidence>
<feature type="transmembrane region" description="Helical" evidence="14">
    <location>
        <begin position="328"/>
        <end position="351"/>
    </location>
</feature>
<organism evidence="17 18">
    <name type="scientific">Paenibacillus rhizovicinus</name>
    <dbReference type="NCBI Taxonomy" id="2704463"/>
    <lineage>
        <taxon>Bacteria</taxon>
        <taxon>Bacillati</taxon>
        <taxon>Bacillota</taxon>
        <taxon>Bacilli</taxon>
        <taxon>Bacillales</taxon>
        <taxon>Paenibacillaceae</taxon>
        <taxon>Paenibacillus</taxon>
    </lineage>
</organism>
<comment type="subcellular location">
    <subcellularLocation>
        <location evidence="2">Cell membrane</location>
        <topology evidence="2">Multi-pass membrane protein</topology>
    </subcellularLocation>
</comment>
<dbReference type="PROSITE" id="PS50885">
    <property type="entry name" value="HAMP"/>
    <property type="match status" value="1"/>
</dbReference>
<evidence type="ECO:0000256" key="12">
    <source>
        <dbReference type="ARBA" id="ARBA00023012"/>
    </source>
</evidence>
<dbReference type="PANTHER" id="PTHR34220:SF11">
    <property type="entry name" value="SENSOR PROTEIN KINASE HPTS"/>
    <property type="match status" value="1"/>
</dbReference>
<dbReference type="Pfam" id="PF02518">
    <property type="entry name" value="HATPase_c"/>
    <property type="match status" value="1"/>
</dbReference>
<evidence type="ECO:0000256" key="3">
    <source>
        <dbReference type="ARBA" id="ARBA00012438"/>
    </source>
</evidence>
<dbReference type="InterPro" id="IPR005467">
    <property type="entry name" value="His_kinase_dom"/>
</dbReference>
<dbReference type="InterPro" id="IPR003594">
    <property type="entry name" value="HATPase_dom"/>
</dbReference>
<keyword evidence="7 14" id="KW-0812">Transmembrane</keyword>
<comment type="catalytic activity">
    <reaction evidence="1">
        <text>ATP + protein L-histidine = ADP + protein N-phospho-L-histidine.</text>
        <dbReference type="EC" id="2.7.13.3"/>
    </reaction>
</comment>
<reference evidence="17 18" key="1">
    <citation type="submission" date="2020-02" db="EMBL/GenBank/DDBJ databases">
        <title>Paenibacillus sp. nov., isolated from rhizosphere soil of tomato.</title>
        <authorList>
            <person name="Weon H.-Y."/>
            <person name="Lee S.A."/>
        </authorList>
    </citation>
    <scope>NUCLEOTIDE SEQUENCE [LARGE SCALE GENOMIC DNA]</scope>
    <source>
        <strain evidence="17 18">14171R-81</strain>
    </source>
</reference>
<dbReference type="InterPro" id="IPR050640">
    <property type="entry name" value="Bact_2-comp_sensor_kinase"/>
</dbReference>
<dbReference type="SUPFAM" id="SSF158472">
    <property type="entry name" value="HAMP domain-like"/>
    <property type="match status" value="1"/>
</dbReference>
<keyword evidence="9" id="KW-0418">Kinase</keyword>
<dbReference type="GO" id="GO:0005886">
    <property type="term" value="C:plasma membrane"/>
    <property type="evidence" value="ECO:0007669"/>
    <property type="project" value="UniProtKB-SubCell"/>
</dbReference>
<sequence>MAGRLRILAREYLFKLERLSLQKRLIIAYILILLLPSLLISFYIFNELNGNYMKDIVKKSENQLEIERINMNNNLETMERTAQLIQSDMDVRSYLERTSEPNASELIEFDTTVVKSIQRLQFNNPSIEHIRLFSNNMRINEIWPVILLEKRIQSEPWYKKVNELNGTEWWYFDRKDREPIRPIVADAKEDRPKLSLLREIEYPAGKHVAIMQVDMLLPNVFPNVFRGANDEGQSQMFVLDREGKMFSDGDQTLQAKQTLLANTGMTEADIRGELSEHMAGAKGDFSFRWNKTPFLGNYIYVEKIDAYVLNVVSLKNVFADINRTRNRIVFANIILLVILSISTYVLNALILKKLHTLAHFMKRVRQGDFNFDFTIRGGGEVGELAHHFRKMLKKINELIADAVTKQAASKETELRSLKNQIDSHFLYNTLENIKMLAEIENQPAISDALTSLGGMMRYNLRWKSEYVRLKDELGHITNYIAVMNLRFDHTVSLQIDVPPDYMNQELLKMSLQPIVENAVKHGMNMKPSEARNMVICISAALVDQAIVIVIADNGVGMTAGTAAELNRKIASDESEVAASSDRAVVPHEKQSEGSGIGLRNVHQRIQLFYGKEYGLFVESGEGAYTRVEMRIPYFIVSGGLV</sequence>
<evidence type="ECO:0000256" key="10">
    <source>
        <dbReference type="ARBA" id="ARBA00022840"/>
    </source>
</evidence>
<dbReference type="KEGG" id="prz:GZH47_21380"/>
<protein>
    <recommendedName>
        <fullName evidence="3">histidine kinase</fullName>
        <ecNumber evidence="3">2.7.13.3</ecNumber>
    </recommendedName>
</protein>
<keyword evidence="12" id="KW-0902">Two-component regulatory system</keyword>
<name>A0A6C0P5W8_9BACL</name>
<evidence type="ECO:0000256" key="5">
    <source>
        <dbReference type="ARBA" id="ARBA00022553"/>
    </source>
</evidence>
<dbReference type="Gene3D" id="6.10.340.10">
    <property type="match status" value="1"/>
</dbReference>
<dbReference type="InterPro" id="IPR010559">
    <property type="entry name" value="Sig_transdc_His_kin_internal"/>
</dbReference>
<gene>
    <name evidence="17" type="ORF">GZH47_21380</name>
</gene>
<dbReference type="EC" id="2.7.13.3" evidence="3"/>
<keyword evidence="18" id="KW-1185">Reference proteome</keyword>
<evidence type="ECO:0000256" key="7">
    <source>
        <dbReference type="ARBA" id="ARBA00022692"/>
    </source>
</evidence>
<proteinExistence type="predicted"/>
<evidence type="ECO:0000256" key="8">
    <source>
        <dbReference type="ARBA" id="ARBA00022741"/>
    </source>
</evidence>
<keyword evidence="4" id="KW-1003">Cell membrane</keyword>
<keyword evidence="5" id="KW-0597">Phosphoprotein</keyword>
<evidence type="ECO:0000313" key="18">
    <source>
        <dbReference type="Proteomes" id="UP000479114"/>
    </source>
</evidence>